<accession>A0A822ZBJ4</accession>
<dbReference type="EMBL" id="DUZY01000005">
    <property type="protein sequence ID" value="DAD41021.1"/>
    <property type="molecule type" value="Genomic_DNA"/>
</dbReference>
<proteinExistence type="predicted"/>
<dbReference type="AlphaFoldDB" id="A0A822ZBJ4"/>
<evidence type="ECO:0000313" key="1">
    <source>
        <dbReference type="EMBL" id="DAD41021.1"/>
    </source>
</evidence>
<gene>
    <name evidence="1" type="ORF">HUJ06_015344</name>
</gene>
<dbReference type="Proteomes" id="UP000607653">
    <property type="component" value="Unassembled WGS sequence"/>
</dbReference>
<organism evidence="1 2">
    <name type="scientific">Nelumbo nucifera</name>
    <name type="common">Sacred lotus</name>
    <dbReference type="NCBI Taxonomy" id="4432"/>
    <lineage>
        <taxon>Eukaryota</taxon>
        <taxon>Viridiplantae</taxon>
        <taxon>Streptophyta</taxon>
        <taxon>Embryophyta</taxon>
        <taxon>Tracheophyta</taxon>
        <taxon>Spermatophyta</taxon>
        <taxon>Magnoliopsida</taxon>
        <taxon>Proteales</taxon>
        <taxon>Nelumbonaceae</taxon>
        <taxon>Nelumbo</taxon>
    </lineage>
</organism>
<name>A0A822ZBJ4_NELNU</name>
<protein>
    <submittedName>
        <fullName evidence="1">Uncharacterized protein</fullName>
    </submittedName>
</protein>
<comment type="caution">
    <text evidence="1">The sequence shown here is derived from an EMBL/GenBank/DDBJ whole genome shotgun (WGS) entry which is preliminary data.</text>
</comment>
<sequence length="134" mass="13778">MPPGSLLSRSFSSSTTGWIISFTSFSTFSTLLMRSFVIWVSLTISLVAFPTADTTFFSGPPSGSSPSTDSIISSASCATFPTASTAALNSPSILISYSHLSFQAGTSMDNVDRKIEHTQAGKGGLGGSSTGDCG</sequence>
<reference evidence="1 2" key="1">
    <citation type="journal article" date="2020" name="Mol. Biol. Evol.">
        <title>Distinct Expression and Methylation Patterns for Genes with Different Fates following a Single Whole-Genome Duplication in Flowering Plants.</title>
        <authorList>
            <person name="Shi T."/>
            <person name="Rahmani R.S."/>
            <person name="Gugger P.F."/>
            <person name="Wang M."/>
            <person name="Li H."/>
            <person name="Zhang Y."/>
            <person name="Li Z."/>
            <person name="Wang Q."/>
            <person name="Van de Peer Y."/>
            <person name="Marchal K."/>
            <person name="Chen J."/>
        </authorList>
    </citation>
    <scope>NUCLEOTIDE SEQUENCE [LARGE SCALE GENOMIC DNA]</scope>
    <source>
        <tissue evidence="1">Leaf</tissue>
    </source>
</reference>
<evidence type="ECO:0000313" key="2">
    <source>
        <dbReference type="Proteomes" id="UP000607653"/>
    </source>
</evidence>
<keyword evidence="2" id="KW-1185">Reference proteome</keyword>